<dbReference type="EMBL" id="JACGWJ010000006">
    <property type="protein sequence ID" value="KAL0413946.1"/>
    <property type="molecule type" value="Genomic_DNA"/>
</dbReference>
<evidence type="ECO:0000259" key="1">
    <source>
        <dbReference type="Pfam" id="PF00078"/>
    </source>
</evidence>
<organism evidence="2">
    <name type="scientific">Sesamum radiatum</name>
    <name type="common">Black benniseed</name>
    <dbReference type="NCBI Taxonomy" id="300843"/>
    <lineage>
        <taxon>Eukaryota</taxon>
        <taxon>Viridiplantae</taxon>
        <taxon>Streptophyta</taxon>
        <taxon>Embryophyta</taxon>
        <taxon>Tracheophyta</taxon>
        <taxon>Spermatophyta</taxon>
        <taxon>Magnoliopsida</taxon>
        <taxon>eudicotyledons</taxon>
        <taxon>Gunneridae</taxon>
        <taxon>Pentapetalae</taxon>
        <taxon>asterids</taxon>
        <taxon>lamiids</taxon>
        <taxon>Lamiales</taxon>
        <taxon>Pedaliaceae</taxon>
        <taxon>Sesamum</taxon>
    </lineage>
</organism>
<dbReference type="AlphaFoldDB" id="A0AAW2U9B5"/>
<dbReference type="SUPFAM" id="SSF56672">
    <property type="entry name" value="DNA/RNA polymerases"/>
    <property type="match status" value="1"/>
</dbReference>
<reference evidence="2" key="2">
    <citation type="journal article" date="2024" name="Plant">
        <title>Genomic evolution and insights into agronomic trait innovations of Sesamum species.</title>
        <authorList>
            <person name="Miao H."/>
            <person name="Wang L."/>
            <person name="Qu L."/>
            <person name="Liu H."/>
            <person name="Sun Y."/>
            <person name="Le M."/>
            <person name="Wang Q."/>
            <person name="Wei S."/>
            <person name="Zheng Y."/>
            <person name="Lin W."/>
            <person name="Duan Y."/>
            <person name="Cao H."/>
            <person name="Xiong S."/>
            <person name="Wang X."/>
            <person name="Wei L."/>
            <person name="Li C."/>
            <person name="Ma Q."/>
            <person name="Ju M."/>
            <person name="Zhao R."/>
            <person name="Li G."/>
            <person name="Mu C."/>
            <person name="Tian Q."/>
            <person name="Mei H."/>
            <person name="Zhang T."/>
            <person name="Gao T."/>
            <person name="Zhang H."/>
        </authorList>
    </citation>
    <scope>NUCLEOTIDE SEQUENCE</scope>
    <source>
        <strain evidence="2">G02</strain>
    </source>
</reference>
<feature type="domain" description="Reverse transcriptase" evidence="1">
    <location>
        <begin position="65"/>
        <end position="277"/>
    </location>
</feature>
<reference evidence="2" key="1">
    <citation type="submission" date="2020-06" db="EMBL/GenBank/DDBJ databases">
        <authorList>
            <person name="Li T."/>
            <person name="Hu X."/>
            <person name="Zhang T."/>
            <person name="Song X."/>
            <person name="Zhang H."/>
            <person name="Dai N."/>
            <person name="Sheng W."/>
            <person name="Hou X."/>
            <person name="Wei L."/>
        </authorList>
    </citation>
    <scope>NUCLEOTIDE SEQUENCE</scope>
    <source>
        <strain evidence="2">G02</strain>
        <tissue evidence="2">Leaf</tissue>
    </source>
</reference>
<comment type="caution">
    <text evidence="2">The sequence shown here is derived from an EMBL/GenBank/DDBJ whole genome shotgun (WGS) entry which is preliminary data.</text>
</comment>
<accession>A0AAW2U9B5</accession>
<dbReference type="InterPro" id="IPR052343">
    <property type="entry name" value="Retrotransposon-Effector_Assoc"/>
</dbReference>
<dbReference type="InterPro" id="IPR000477">
    <property type="entry name" value="RT_dom"/>
</dbReference>
<dbReference type="CDD" id="cd01650">
    <property type="entry name" value="RT_nLTR_like"/>
    <property type="match status" value="1"/>
</dbReference>
<dbReference type="PANTHER" id="PTHR46890">
    <property type="entry name" value="NON-LTR RETROLELEMENT REVERSE TRANSCRIPTASE-LIKE PROTEIN-RELATED"/>
    <property type="match status" value="1"/>
</dbReference>
<name>A0AAW2U9B5_SESRA</name>
<dbReference type="InterPro" id="IPR043502">
    <property type="entry name" value="DNA/RNA_pol_sf"/>
</dbReference>
<gene>
    <name evidence="2" type="ORF">Sradi_1596300</name>
</gene>
<evidence type="ECO:0000313" key="2">
    <source>
        <dbReference type="EMBL" id="KAL0413946.1"/>
    </source>
</evidence>
<dbReference type="Pfam" id="PF00078">
    <property type="entry name" value="RVT_1"/>
    <property type="match status" value="1"/>
</dbReference>
<protein>
    <submittedName>
        <fullName evidence="2">Mitochondrial protein</fullName>
    </submittedName>
</protein>
<sequence>MDAVLRGMRTRVSEEMNEALIQTFTPDEKCWNIVGPEVVTFVLDFLNHGWFDAKVNYTFIALIPKCESPEFMNQLRPISLCNITYKIASKMLAISLKPISIILSFESQSAFIPNRLITNNILVAYELNHYLAHKTWGAVGHATIKLDLSKAYDRVEWTFLERVLDKLGFHSRFVALILSCVSTVSYSYLLDGKKFGYLHSQRGLRQGDPLSQYLFLFCAEAFSHLITRAKNNGDLCGVAISRHGPWVSHLLFADDTLIFCQTTQVAMQKMGRILREFEVASGLMEEGGLGLRKMGAFNQAMLAKQLWRIITKPNAMLSRMLKQKYIPSTDIFSAVAGTGCSFTWRSMLSARELISKEHEGTLNLAKIDTSGRTGRSLGLGLSSMVRLSRCLINLKAGNSFGVLRFPRRNLDGPYFIRTRLICWHLWGARNRLLFENISITTVDLLDRVWSLESVLSPEARVVSALEDAINGLHNSHFRPCRDRLS</sequence>
<dbReference type="PANTHER" id="PTHR46890:SF48">
    <property type="entry name" value="RNA-DIRECTED DNA POLYMERASE"/>
    <property type="match status" value="1"/>
</dbReference>
<proteinExistence type="predicted"/>